<reference evidence="3 4" key="1">
    <citation type="submission" date="2020-04" db="EMBL/GenBank/DDBJ databases">
        <title>Perkinsus chesapeaki whole genome sequence.</title>
        <authorList>
            <person name="Bogema D.R."/>
        </authorList>
    </citation>
    <scope>NUCLEOTIDE SEQUENCE [LARGE SCALE GENOMIC DNA]</scope>
    <source>
        <strain evidence="3">ATCC PRA-425</strain>
    </source>
</reference>
<evidence type="ECO:0000313" key="3">
    <source>
        <dbReference type="EMBL" id="KAF4673087.1"/>
    </source>
</evidence>
<evidence type="ECO:0000313" key="4">
    <source>
        <dbReference type="Proteomes" id="UP000591131"/>
    </source>
</evidence>
<evidence type="ECO:0000256" key="2">
    <source>
        <dbReference type="SAM" id="MobiDB-lite"/>
    </source>
</evidence>
<feature type="compositionally biased region" description="Polar residues" evidence="2">
    <location>
        <begin position="1679"/>
        <end position="1691"/>
    </location>
</feature>
<keyword evidence="4" id="KW-1185">Reference proteome</keyword>
<sequence length="1691" mass="187817">MTANNGSPSDNEKSMVSPSMQRLIREGVKSTSRIRGAAALEVLHSLHNAEPIRSTTTSPPLQPKNIRFATSVGSQSPLLMNAEDKVALLETHVSELESRYSSVQRQLKSTAQSLTGICMLFYRLVNEMTSGDLSVSGQKNSVSSRATKIILDYVTPVRQASEALLDMWSHFYYRGDLSLTDSKHNEGHNPLIAEIHQLAPTPKVPPPPCPPNQTATHLHGHYEPEGPEFRRGLQNFALTSSFSRDYWLFEAWIATAAEEPLDITGARENIPTALSQYFNVHPQRIRELETDIRKERIIVMTLCLADIDDPSALSGIDLLVNLTEAGKDPGSPMWSSNDWLYEYSQRITFKPVGLAEATLERLAKLEAELAEQREKQIQQERQIAQLKREEGGADVGGPRQPDADPEVVADLRRQLKAALRRNDKLEEELRDAHRKAAREADSVRSGSMSSGRSDVNQEYVKGLEEALDREHERVVHLERELEAAVRAAQRVTHDKKVRKALESELTNIRADKERHRREREVMMERVTSRRRSQRTIEGQQTKHVAKQGRSSDNADRIAQLESLLHQALSYSYVAVKLYSITPIPNSAGWGLEMFYAQLSTPDSSGTVDSQGAMRGDWQGRVLFLPYTEGMTFTVNVTCVWRTAQGEPCRQEGIGRTEFIRVVHPRSYRTAQGDNDDETIDIYPLRRSTNSSSSIYTDDMSLRLGVYCCIAGDKVQHIKTGLGTDPSVSSRAPDSLTPSSSRSSSDESYSSDSSSGVGPRPSNPMRHPPVALPLNPFWNGDHYEEARCDTKTASRKANFSEPSRLDAIQRGSLVVLQGTCCYVNQKEEFSSETYVSLAAFGDTVYPAEYDKEQMDLNRRNYISEKSPHVPFCIVEVAQSTGSVKALHIDCCDRVSIDGRVAIDLSMCHHTKHRKLFLPQRPPIYLGMAASSAFDKNVFLCGFVDVEQEGNFEPLLLCSLEGFADPAIEEHSHRRRSVSGFDDETAIMQTLEERTLATWHGAKEAGQQGKERIPKPSRKLVYATCSTEEEYGIVHVVIDDDGCVWMRTDDRLECERRLWLPALPFTRDVHEGDSCQKVLSLCSGFKHRSEEYGHATATRSGGVVVIEGCIGNTRDYADISARHAALPIKVACLPSGFRPARYVRFLTASDILDLVASEQPKHFSVDTCDSSLHGPRCSFSGGSHPSWSLPGRYANIMSGIIPQTLIDSSSDPTRLHSKVNILLRYMDHSEPLQRRSDVVAFLLDMRATTYTDLPANVSVHYDERWLLDNGKRPVMSPGETAGLITFSRNITVTSLVIECPSPVVVQGLSGQRIQWEGHAKFSPLQSRADMIGQSLLISPSRSTFGVSADATSIDELRLFSLDPVTLYTVEGRIGTNASSSSHSHHSLVLEKKGRNNRGGLPWLGQVADAADYVDMNFVSEHGLHWSRSPTASDVDLTRGLITYDIYSEIVTMARPSAAFFKLSQHVSRVVLSSWGKSNANSEDSIIEAAVASTTEQEAITEYLRWAATSRNDRENVTDDELLYDELAVRKDMKEILDVIRARFRVLPINGKKSEKKPVTVSDVGYAGELSATVKELLSTVSGDSQAVTSEKAPVVVIYNSKDLKDDEVELARTIESQLGIKMVYTDSLVDAIQTMINEATGLEEDSSLFVETGEDSLSTALSEELSESPSGEPVKSEEQIKWQSTSTESSDPT</sequence>
<name>A0A7J6MP32_PERCH</name>
<feature type="compositionally biased region" description="Low complexity" evidence="2">
    <location>
        <begin position="443"/>
        <end position="453"/>
    </location>
</feature>
<feature type="region of interest" description="Disordered" evidence="2">
    <location>
        <begin position="430"/>
        <end position="453"/>
    </location>
</feature>
<evidence type="ECO:0000256" key="1">
    <source>
        <dbReference type="SAM" id="Coils"/>
    </source>
</evidence>
<dbReference type="OrthoDB" id="469209at2759"/>
<comment type="caution">
    <text evidence="3">The sequence shown here is derived from an EMBL/GenBank/DDBJ whole genome shotgun (WGS) entry which is preliminary data.</text>
</comment>
<feature type="region of interest" description="Disordered" evidence="2">
    <location>
        <begin position="1650"/>
        <end position="1691"/>
    </location>
</feature>
<dbReference type="Proteomes" id="UP000591131">
    <property type="component" value="Unassembled WGS sequence"/>
</dbReference>
<dbReference type="EMBL" id="JAAPAO010000091">
    <property type="protein sequence ID" value="KAF4673087.1"/>
    <property type="molecule type" value="Genomic_DNA"/>
</dbReference>
<organism evidence="3 4">
    <name type="scientific">Perkinsus chesapeaki</name>
    <name type="common">Clam parasite</name>
    <name type="synonym">Perkinsus andrewsi</name>
    <dbReference type="NCBI Taxonomy" id="330153"/>
    <lineage>
        <taxon>Eukaryota</taxon>
        <taxon>Sar</taxon>
        <taxon>Alveolata</taxon>
        <taxon>Perkinsozoa</taxon>
        <taxon>Perkinsea</taxon>
        <taxon>Perkinsida</taxon>
        <taxon>Perkinsidae</taxon>
        <taxon>Perkinsus</taxon>
    </lineage>
</organism>
<accession>A0A7J6MP32</accession>
<gene>
    <name evidence="3" type="ORF">FOL47_011027</name>
</gene>
<protein>
    <submittedName>
        <fullName evidence="3">Uncharacterized protein</fullName>
    </submittedName>
</protein>
<feature type="coiled-coil region" evidence="1">
    <location>
        <begin position="79"/>
        <end position="106"/>
    </location>
</feature>
<keyword evidence="1" id="KW-0175">Coiled coil</keyword>
<feature type="compositionally biased region" description="Low complexity" evidence="2">
    <location>
        <begin position="733"/>
        <end position="754"/>
    </location>
</feature>
<proteinExistence type="predicted"/>
<feature type="region of interest" description="Disordered" evidence="2">
    <location>
        <begin position="720"/>
        <end position="772"/>
    </location>
</feature>
<feature type="compositionally biased region" description="Low complexity" evidence="2">
    <location>
        <begin position="1653"/>
        <end position="1670"/>
    </location>
</feature>
<feature type="region of interest" description="Disordered" evidence="2">
    <location>
        <begin position="521"/>
        <end position="551"/>
    </location>
</feature>